<dbReference type="Pfam" id="PF12893">
    <property type="entry name" value="Lumazine_bd_2"/>
    <property type="match status" value="1"/>
</dbReference>
<dbReference type="InterPro" id="IPR032710">
    <property type="entry name" value="NTF2-like_dom_sf"/>
</dbReference>
<gene>
    <name evidence="2" type="ORF">J3U87_34285</name>
</gene>
<dbReference type="AlphaFoldDB" id="A0A8A4TMA4"/>
<sequence>MKIRLGLLFAFAMWNMCSWAALAGDSDGKPDLKAITDVAAADKAAILAAVRDYQEGQFTSNPERVKRALHPNLFKYRVKPLRKSSQTETLDILNAQWLIAFAAENEAWAKGRSVRELNIVYQDKAIAVVHAVADDFYDVCMLAKINGAWRITAAAWDFHEGFADWKRK</sequence>
<evidence type="ECO:0000313" key="3">
    <source>
        <dbReference type="Proteomes" id="UP000663929"/>
    </source>
</evidence>
<organism evidence="2 3">
    <name type="scientific">Sulfidibacter corallicola</name>
    <dbReference type="NCBI Taxonomy" id="2818388"/>
    <lineage>
        <taxon>Bacteria</taxon>
        <taxon>Pseudomonadati</taxon>
        <taxon>Acidobacteriota</taxon>
        <taxon>Holophagae</taxon>
        <taxon>Acanthopleuribacterales</taxon>
        <taxon>Acanthopleuribacteraceae</taxon>
        <taxon>Sulfidibacter</taxon>
    </lineage>
</organism>
<reference evidence="2" key="1">
    <citation type="submission" date="2021-03" db="EMBL/GenBank/DDBJ databases">
        <title>Acanthopleuribacteraceae sp. M133.</title>
        <authorList>
            <person name="Wang G."/>
        </authorList>
    </citation>
    <scope>NUCLEOTIDE SEQUENCE</scope>
    <source>
        <strain evidence="2">M133</strain>
    </source>
</reference>
<dbReference type="InterPro" id="IPR039437">
    <property type="entry name" value="FrzH/put_lumazine-bd"/>
</dbReference>
<accession>A0A8A4TMA4</accession>
<dbReference type="Gene3D" id="3.10.450.50">
    <property type="match status" value="1"/>
</dbReference>
<protein>
    <submittedName>
        <fullName evidence="2">Nuclear transport factor 2 family protein</fullName>
    </submittedName>
</protein>
<keyword evidence="1" id="KW-0732">Signal</keyword>
<dbReference type="RefSeq" id="WP_237380586.1">
    <property type="nucleotide sequence ID" value="NZ_CP071793.1"/>
</dbReference>
<proteinExistence type="predicted"/>
<dbReference type="KEGG" id="scor:J3U87_34285"/>
<dbReference type="SUPFAM" id="SSF54427">
    <property type="entry name" value="NTF2-like"/>
    <property type="match status" value="1"/>
</dbReference>
<feature type="signal peptide" evidence="1">
    <location>
        <begin position="1"/>
        <end position="23"/>
    </location>
</feature>
<feature type="chain" id="PRO_5035228354" evidence="1">
    <location>
        <begin position="24"/>
        <end position="168"/>
    </location>
</feature>
<evidence type="ECO:0000256" key="1">
    <source>
        <dbReference type="SAM" id="SignalP"/>
    </source>
</evidence>
<dbReference type="Proteomes" id="UP000663929">
    <property type="component" value="Chromosome"/>
</dbReference>
<keyword evidence="3" id="KW-1185">Reference proteome</keyword>
<evidence type="ECO:0000313" key="2">
    <source>
        <dbReference type="EMBL" id="QTD50683.1"/>
    </source>
</evidence>
<name>A0A8A4TMA4_SULCO</name>
<dbReference type="EMBL" id="CP071793">
    <property type="protein sequence ID" value="QTD50683.1"/>
    <property type="molecule type" value="Genomic_DNA"/>
</dbReference>